<proteinExistence type="inferred from homology"/>
<reference evidence="8 9" key="1">
    <citation type="submission" date="2016-12" db="EMBL/GenBank/DDBJ databases">
        <authorList>
            <person name="Song W.-J."/>
            <person name="Kurnit D.M."/>
        </authorList>
    </citation>
    <scope>NUCLEOTIDE SEQUENCE [LARGE SCALE GENOMIC DNA]</scope>
    <source>
        <strain evidence="8 9">DSM 19599</strain>
    </source>
</reference>
<evidence type="ECO:0000313" key="9">
    <source>
        <dbReference type="Proteomes" id="UP000186406"/>
    </source>
</evidence>
<comment type="similarity">
    <text evidence="2">Belongs to the UPF0410 family.</text>
</comment>
<dbReference type="PANTHER" id="PTHR33884">
    <property type="entry name" value="UPF0410 PROTEIN YMGE"/>
    <property type="match status" value="1"/>
</dbReference>
<dbReference type="Pfam" id="PF04226">
    <property type="entry name" value="Transgly_assoc"/>
    <property type="match status" value="1"/>
</dbReference>
<evidence type="ECO:0000256" key="7">
    <source>
        <dbReference type="SAM" id="Phobius"/>
    </source>
</evidence>
<comment type="subcellular location">
    <subcellularLocation>
        <location evidence="1">Cell membrane</location>
        <topology evidence="1">Multi-pass membrane protein</topology>
    </subcellularLocation>
</comment>
<keyword evidence="6 7" id="KW-0472">Membrane</keyword>
<keyword evidence="5 7" id="KW-1133">Transmembrane helix</keyword>
<dbReference type="Proteomes" id="UP000186406">
    <property type="component" value="Unassembled WGS sequence"/>
</dbReference>
<evidence type="ECO:0000256" key="6">
    <source>
        <dbReference type="ARBA" id="ARBA00023136"/>
    </source>
</evidence>
<organism evidence="8 9">
    <name type="scientific">Pseudoxanthobacter soli DSM 19599</name>
    <dbReference type="NCBI Taxonomy" id="1123029"/>
    <lineage>
        <taxon>Bacteria</taxon>
        <taxon>Pseudomonadati</taxon>
        <taxon>Pseudomonadota</taxon>
        <taxon>Alphaproteobacteria</taxon>
        <taxon>Hyphomicrobiales</taxon>
        <taxon>Segnochrobactraceae</taxon>
        <taxon>Pseudoxanthobacter</taxon>
    </lineage>
</organism>
<evidence type="ECO:0000256" key="1">
    <source>
        <dbReference type="ARBA" id="ARBA00004651"/>
    </source>
</evidence>
<evidence type="ECO:0000256" key="4">
    <source>
        <dbReference type="ARBA" id="ARBA00022692"/>
    </source>
</evidence>
<sequence>MNGVGFFGAILIGILAGWIAERVFNRNHGLITNLIVGLIGSLIGGWLVRNFQISVLPGFWTSLIVSSIGAVVLLFVLGLFQRR</sequence>
<keyword evidence="3" id="KW-1003">Cell membrane</keyword>
<evidence type="ECO:0000313" key="8">
    <source>
        <dbReference type="EMBL" id="SHO67606.1"/>
    </source>
</evidence>
<dbReference type="RefSeq" id="WP_073632597.1">
    <property type="nucleotide sequence ID" value="NZ_FRXO01000016.1"/>
</dbReference>
<dbReference type="STRING" id="1123029.SAMN02745172_04287"/>
<keyword evidence="9" id="KW-1185">Reference proteome</keyword>
<feature type="transmembrane region" description="Helical" evidence="7">
    <location>
        <begin position="6"/>
        <end position="24"/>
    </location>
</feature>
<dbReference type="EMBL" id="FRXO01000016">
    <property type="protein sequence ID" value="SHO67606.1"/>
    <property type="molecule type" value="Genomic_DNA"/>
</dbReference>
<evidence type="ECO:0000256" key="2">
    <source>
        <dbReference type="ARBA" id="ARBA00011006"/>
    </source>
</evidence>
<name>A0A1M7ZSG9_9HYPH</name>
<evidence type="ECO:0000256" key="3">
    <source>
        <dbReference type="ARBA" id="ARBA00022475"/>
    </source>
</evidence>
<protein>
    <submittedName>
        <fullName evidence="8">Uncharacterized membrane protein YeaQ/YmgE, transglycosylase-associated protein family</fullName>
    </submittedName>
</protein>
<gene>
    <name evidence="8" type="ORF">SAMN02745172_04287</name>
</gene>
<dbReference type="InterPro" id="IPR007341">
    <property type="entry name" value="Transgly_assoc"/>
</dbReference>
<evidence type="ECO:0000256" key="5">
    <source>
        <dbReference type="ARBA" id="ARBA00022989"/>
    </source>
</evidence>
<dbReference type="PANTHER" id="PTHR33884:SF3">
    <property type="entry name" value="UPF0410 PROTEIN YMGE"/>
    <property type="match status" value="1"/>
</dbReference>
<accession>A0A1M7ZSG9</accession>
<dbReference type="GO" id="GO:0005886">
    <property type="term" value="C:plasma membrane"/>
    <property type="evidence" value="ECO:0007669"/>
    <property type="project" value="UniProtKB-SubCell"/>
</dbReference>
<feature type="transmembrane region" description="Helical" evidence="7">
    <location>
        <begin position="60"/>
        <end position="80"/>
    </location>
</feature>
<keyword evidence="4 7" id="KW-0812">Transmembrane</keyword>
<dbReference type="AlphaFoldDB" id="A0A1M7ZSG9"/>
<feature type="transmembrane region" description="Helical" evidence="7">
    <location>
        <begin position="31"/>
        <end position="48"/>
    </location>
</feature>